<sequence>MENNVISTGSWKEYQRIVFYKDKTTATAKDLNSTEFNLPPENWKDQVKTPFDRVFIQNYHGIVIDSNLKIRNARKLNLEKNDVFAYKEGENKSLYIPTDVSLVGTEKKVETRYGYHLYNKYEVLHPVEVEIMGINEISKEESDRLCNEWGRTTHYADGIHYETKYREASFIGNESWLLIQRFTMVLPYFYHLEFNEIIRSDFYKKTDGIADKINGILHRKILSHYDIGELLNHFDITEKQEQ</sequence>
<evidence type="ECO:0000313" key="1">
    <source>
        <dbReference type="EMBL" id="SFB10135.1"/>
    </source>
</evidence>
<gene>
    <name evidence="1" type="ORF">SAMN05216587_11136</name>
</gene>
<dbReference type="Proteomes" id="UP000183843">
    <property type="component" value="Unassembled WGS sequence"/>
</dbReference>
<dbReference type="EMBL" id="FOJX01000011">
    <property type="protein sequence ID" value="SFB10135.1"/>
    <property type="molecule type" value="Genomic_DNA"/>
</dbReference>
<organism evidence="1 2">
    <name type="scientific">Selenomonas ruminantium</name>
    <dbReference type="NCBI Taxonomy" id="971"/>
    <lineage>
        <taxon>Bacteria</taxon>
        <taxon>Bacillati</taxon>
        <taxon>Bacillota</taxon>
        <taxon>Negativicutes</taxon>
        <taxon>Selenomonadales</taxon>
        <taxon>Selenomonadaceae</taxon>
        <taxon>Selenomonas</taxon>
    </lineage>
</organism>
<reference evidence="1 2" key="1">
    <citation type="submission" date="2016-10" db="EMBL/GenBank/DDBJ databases">
        <authorList>
            <person name="de Groot N.N."/>
        </authorList>
    </citation>
    <scope>NUCLEOTIDE SEQUENCE [LARGE SCALE GENOMIC DNA]</scope>
    <source>
        <strain evidence="1 2">L14</strain>
    </source>
</reference>
<proteinExistence type="predicted"/>
<name>A0A1I0Y9S0_SELRU</name>
<dbReference type="AlphaFoldDB" id="A0A1I0Y9S0"/>
<protein>
    <submittedName>
        <fullName evidence="1">Uncharacterized protein</fullName>
    </submittedName>
</protein>
<evidence type="ECO:0000313" key="2">
    <source>
        <dbReference type="Proteomes" id="UP000183843"/>
    </source>
</evidence>
<accession>A0A1I0Y9S0</accession>
<dbReference type="RefSeq" id="WP_074816673.1">
    <property type="nucleotide sequence ID" value="NZ_FOJX01000011.1"/>
</dbReference>